<accession>A0A1V9G4I5</accession>
<gene>
    <name evidence="8" type="ORF">A3860_17005</name>
</gene>
<evidence type="ECO:0000259" key="6">
    <source>
        <dbReference type="Pfam" id="PF00732"/>
    </source>
</evidence>
<comment type="cofactor">
    <cofactor evidence="1">
        <name>FAD</name>
        <dbReference type="ChEBI" id="CHEBI:57692"/>
    </cofactor>
</comment>
<dbReference type="InterPro" id="IPR051473">
    <property type="entry name" value="P2Ox-like"/>
</dbReference>
<evidence type="ECO:0000313" key="8">
    <source>
        <dbReference type="EMBL" id="OQP65366.1"/>
    </source>
</evidence>
<keyword evidence="3" id="KW-0285">Flavoprotein</keyword>
<dbReference type="GO" id="GO:0050660">
    <property type="term" value="F:flavin adenine dinucleotide binding"/>
    <property type="evidence" value="ECO:0007669"/>
    <property type="project" value="InterPro"/>
</dbReference>
<reference evidence="8 9" key="1">
    <citation type="submission" date="2016-03" db="EMBL/GenBank/DDBJ databases">
        <title>Niastella vici sp. nov., isolated from farmland soil.</title>
        <authorList>
            <person name="Chen L."/>
            <person name="Wang D."/>
            <person name="Yang S."/>
            <person name="Wang G."/>
        </authorList>
    </citation>
    <scope>NUCLEOTIDE SEQUENCE [LARGE SCALE GENOMIC DNA]</scope>
    <source>
        <strain evidence="8 9">DJ57</strain>
    </source>
</reference>
<dbReference type="Gene3D" id="3.50.50.60">
    <property type="entry name" value="FAD/NAD(P)-binding domain"/>
    <property type="match status" value="2"/>
</dbReference>
<evidence type="ECO:0000256" key="1">
    <source>
        <dbReference type="ARBA" id="ARBA00001974"/>
    </source>
</evidence>
<organism evidence="8 9">
    <name type="scientific">Niastella vici</name>
    <dbReference type="NCBI Taxonomy" id="1703345"/>
    <lineage>
        <taxon>Bacteria</taxon>
        <taxon>Pseudomonadati</taxon>
        <taxon>Bacteroidota</taxon>
        <taxon>Chitinophagia</taxon>
        <taxon>Chitinophagales</taxon>
        <taxon>Chitinophagaceae</taxon>
        <taxon>Niastella</taxon>
    </lineage>
</organism>
<sequence>MPGDSLQINSKAAVQNTYDAIVVGSGISGGWAAKELTEKGLKVLMLERGRNVEHIKDYKSANSNPWDLPHRGTATHKQKTDNPVISRDWAGGTVAYEQLMDYWTNEKDCPYVEKKPFTWWRSYQVGGRSLLWGRQSYRWSDFDFEANAKDGYGVDWPIRYRDLAPWYDHVEKFAGISGSKEGLPQLPDGQFLPPMDLNCVEKDVASRIKAYYKDQRHLFIGRVANLTAPVEGRTQCQFRNRCWEGCPFGGYFSTQSSTLPAAKKTGNLTVRPWSIVTKLIYDKDAKRAKGVEVLDAETNKTYEYHAKIIFVCASALNSSWILMNSATDIWPGGLGSSSNELGHNLMDHHYMLGAKGLVEGYEDKYYYGRRANGFYIPRFANLFGDKRDFLRGYGYQGSASRDNWSREVAELGVGAELKAALTEPGAWHIGATGFGEVLPYHDNKISLDTSVKDKWGLPVLAMDAELKENEFKMRKDIVKELVAMFEAAGVKDISTWDSDGYAIGQGIHEMGTARMGRDRKTSVLNAHNQVWDAPNVFVTDGACMASSACQNPSLTYMALTARAADFAVGELKKQNL</sequence>
<feature type="domain" description="Glucose-methanol-choline oxidoreductase N-terminal" evidence="6">
    <location>
        <begin position="104"/>
        <end position="348"/>
    </location>
</feature>
<dbReference type="InterPro" id="IPR036188">
    <property type="entry name" value="FAD/NAD-bd_sf"/>
</dbReference>
<dbReference type="AlphaFoldDB" id="A0A1V9G4I5"/>
<dbReference type="PANTHER" id="PTHR42784:SF1">
    <property type="entry name" value="PYRANOSE 2-OXIDASE"/>
    <property type="match status" value="1"/>
</dbReference>
<dbReference type="InterPro" id="IPR007867">
    <property type="entry name" value="GMC_OxRtase_C"/>
</dbReference>
<comment type="similarity">
    <text evidence="2">Belongs to the GMC oxidoreductase family.</text>
</comment>
<dbReference type="Pfam" id="PF05199">
    <property type="entry name" value="GMC_oxred_C"/>
    <property type="match status" value="1"/>
</dbReference>
<evidence type="ECO:0000259" key="7">
    <source>
        <dbReference type="Pfam" id="PF05199"/>
    </source>
</evidence>
<dbReference type="GO" id="GO:0016614">
    <property type="term" value="F:oxidoreductase activity, acting on CH-OH group of donors"/>
    <property type="evidence" value="ECO:0007669"/>
    <property type="project" value="InterPro"/>
</dbReference>
<dbReference type="STRING" id="1703345.A3860_17005"/>
<evidence type="ECO:0000256" key="4">
    <source>
        <dbReference type="ARBA" id="ARBA00022827"/>
    </source>
</evidence>
<dbReference type="EMBL" id="LVYD01000024">
    <property type="protein sequence ID" value="OQP65366.1"/>
    <property type="molecule type" value="Genomic_DNA"/>
</dbReference>
<evidence type="ECO:0000256" key="2">
    <source>
        <dbReference type="ARBA" id="ARBA00010790"/>
    </source>
</evidence>
<keyword evidence="5" id="KW-0560">Oxidoreductase</keyword>
<dbReference type="SUPFAM" id="SSF54373">
    <property type="entry name" value="FAD-linked reductases, C-terminal domain"/>
    <property type="match status" value="1"/>
</dbReference>
<protein>
    <submittedName>
        <fullName evidence="8">GMC family oxidoreductase</fullName>
    </submittedName>
</protein>
<dbReference type="OrthoDB" id="9787779at2"/>
<evidence type="ECO:0000313" key="9">
    <source>
        <dbReference type="Proteomes" id="UP000192796"/>
    </source>
</evidence>
<comment type="caution">
    <text evidence="8">The sequence shown here is derived from an EMBL/GenBank/DDBJ whole genome shotgun (WGS) entry which is preliminary data.</text>
</comment>
<keyword evidence="4" id="KW-0274">FAD</keyword>
<feature type="domain" description="Glucose-methanol-choline oxidoreductase C-terminal" evidence="7">
    <location>
        <begin position="439"/>
        <end position="559"/>
    </location>
</feature>
<evidence type="ECO:0000256" key="5">
    <source>
        <dbReference type="ARBA" id="ARBA00023002"/>
    </source>
</evidence>
<dbReference type="InterPro" id="IPR000172">
    <property type="entry name" value="GMC_OxRdtase_N"/>
</dbReference>
<keyword evidence="9" id="KW-1185">Reference proteome</keyword>
<dbReference type="Pfam" id="PF00732">
    <property type="entry name" value="GMC_oxred_N"/>
    <property type="match status" value="1"/>
</dbReference>
<name>A0A1V9G4I5_9BACT</name>
<proteinExistence type="inferred from homology"/>
<dbReference type="PANTHER" id="PTHR42784">
    <property type="entry name" value="PYRANOSE 2-OXIDASE"/>
    <property type="match status" value="1"/>
</dbReference>
<dbReference type="Proteomes" id="UP000192796">
    <property type="component" value="Unassembled WGS sequence"/>
</dbReference>
<dbReference type="RefSeq" id="WP_081146136.1">
    <property type="nucleotide sequence ID" value="NZ_LVYD01000024.1"/>
</dbReference>
<evidence type="ECO:0000256" key="3">
    <source>
        <dbReference type="ARBA" id="ARBA00022630"/>
    </source>
</evidence>
<dbReference type="SUPFAM" id="SSF51905">
    <property type="entry name" value="FAD/NAD(P)-binding domain"/>
    <property type="match status" value="1"/>
</dbReference>